<dbReference type="EMBL" id="CDSF01000144">
    <property type="protein sequence ID" value="CEP03173.1"/>
    <property type="molecule type" value="Genomic_DNA"/>
</dbReference>
<organism evidence="6 8">
    <name type="scientific">Plasmodiophora brassicae</name>
    <name type="common">Clubroot disease agent</name>
    <dbReference type="NCBI Taxonomy" id="37360"/>
    <lineage>
        <taxon>Eukaryota</taxon>
        <taxon>Sar</taxon>
        <taxon>Rhizaria</taxon>
        <taxon>Endomyxa</taxon>
        <taxon>Phytomyxea</taxon>
        <taxon>Plasmodiophorida</taxon>
        <taxon>Plasmodiophoridae</taxon>
        <taxon>Plasmodiophora</taxon>
    </lineage>
</organism>
<gene>
    <name evidence="6" type="ORF">PBRA_002933</name>
    <name evidence="7" type="ORF">PLBR_LOCUS2632</name>
</gene>
<dbReference type="Pfam" id="PF05653">
    <property type="entry name" value="Mg_trans_NIPA"/>
    <property type="match status" value="2"/>
</dbReference>
<keyword evidence="3 5" id="KW-1133">Transmembrane helix</keyword>
<dbReference type="GO" id="GO:0015095">
    <property type="term" value="F:magnesium ion transmembrane transporter activity"/>
    <property type="evidence" value="ECO:0007669"/>
    <property type="project" value="InterPro"/>
</dbReference>
<evidence type="ECO:0000313" key="6">
    <source>
        <dbReference type="EMBL" id="CEP03173.1"/>
    </source>
</evidence>
<feature type="transmembrane region" description="Helical" evidence="5">
    <location>
        <begin position="54"/>
        <end position="74"/>
    </location>
</feature>
<evidence type="ECO:0000313" key="9">
    <source>
        <dbReference type="Proteomes" id="UP000290189"/>
    </source>
</evidence>
<dbReference type="AlphaFoldDB" id="A0A0G4J6G3"/>
<keyword evidence="4 5" id="KW-0472">Membrane</keyword>
<keyword evidence="7" id="KW-0496">Mitochondrion</keyword>
<feature type="transmembrane region" description="Helical" evidence="5">
    <location>
        <begin position="80"/>
        <end position="100"/>
    </location>
</feature>
<evidence type="ECO:0000256" key="4">
    <source>
        <dbReference type="ARBA" id="ARBA00023136"/>
    </source>
</evidence>
<proteinExistence type="predicted"/>
<dbReference type="Proteomes" id="UP000290189">
    <property type="component" value="Unassembled WGS sequence"/>
</dbReference>
<feature type="transmembrane region" description="Helical" evidence="5">
    <location>
        <begin position="305"/>
        <end position="326"/>
    </location>
</feature>
<accession>A0A0G4J6G3</accession>
<sequence>MTMAGGMPASEMVGVGCAILGGLLDNFGVCLQKMSHLHLQAEDARGRYWTQRRWLAGVALYLTGSVMNALGLGLAPQSMLAVVSPLGLVYNAVNSVLFLGEQITTRICIATGIIMMGSFLSIASGSRAPEPGITLVDDLRHHFLSTGFLVYLFCFLAIMISLGVIIRQETSNRAADLQPSTEQAVAEEQVANTRHRFSQSVRNQDSADDQPLVNRLQSSIGCHQTARGLLSRHANMAAYPVFAAGIASCTTLFAKCAIELVKASVNGYPAFTHVETYMLLAAVPVFGVTQIYFLNIGMQRFDQLLVIPLFVITLELFNIIGGGIFFQELAAFSMFQSIAFVIALLVTFTGIVMLSTEGRAVVVEDTRVTKQVVMEMMDVPLDDDDDL</sequence>
<feature type="transmembrane region" description="Helical" evidence="5">
    <location>
        <begin position="332"/>
        <end position="354"/>
    </location>
</feature>
<dbReference type="InterPro" id="IPR037185">
    <property type="entry name" value="EmrE-like"/>
</dbReference>
<geneLocation type="mitochondrion" evidence="7"/>
<dbReference type="GO" id="GO:0016020">
    <property type="term" value="C:membrane"/>
    <property type="evidence" value="ECO:0007669"/>
    <property type="project" value="UniProtKB-SubCell"/>
</dbReference>
<name>A0A0G4J6G3_PLABS</name>
<dbReference type="InterPro" id="IPR008521">
    <property type="entry name" value="Mg_trans_NIPA"/>
</dbReference>
<reference evidence="7 9" key="2">
    <citation type="submission" date="2018-03" db="EMBL/GenBank/DDBJ databases">
        <authorList>
            <person name="Fogelqvist J."/>
        </authorList>
    </citation>
    <scope>NUCLEOTIDE SEQUENCE [LARGE SCALE GENOMIC DNA]</scope>
</reference>
<keyword evidence="8" id="KW-1185">Reference proteome</keyword>
<evidence type="ECO:0000256" key="1">
    <source>
        <dbReference type="ARBA" id="ARBA00004141"/>
    </source>
</evidence>
<dbReference type="OrthoDB" id="165382at2759"/>
<evidence type="ECO:0000256" key="2">
    <source>
        <dbReference type="ARBA" id="ARBA00022692"/>
    </source>
</evidence>
<feature type="transmembrane region" description="Helical" evidence="5">
    <location>
        <begin position="148"/>
        <end position="166"/>
    </location>
</feature>
<evidence type="ECO:0000313" key="8">
    <source>
        <dbReference type="Proteomes" id="UP000039324"/>
    </source>
</evidence>
<feature type="transmembrane region" description="Helical" evidence="5">
    <location>
        <begin position="236"/>
        <end position="254"/>
    </location>
</feature>
<keyword evidence="2 5" id="KW-0812">Transmembrane</keyword>
<feature type="transmembrane region" description="Helical" evidence="5">
    <location>
        <begin position="107"/>
        <end position="128"/>
    </location>
</feature>
<protein>
    <submittedName>
        <fullName evidence="6">Uncharacterized protein</fullName>
    </submittedName>
</protein>
<dbReference type="Proteomes" id="UP000039324">
    <property type="component" value="Unassembled WGS sequence"/>
</dbReference>
<dbReference type="SUPFAM" id="SSF103481">
    <property type="entry name" value="Multidrug resistance efflux transporter EmrE"/>
    <property type="match status" value="1"/>
</dbReference>
<comment type="subcellular location">
    <subcellularLocation>
        <location evidence="1">Membrane</location>
        <topology evidence="1">Multi-pass membrane protein</topology>
    </subcellularLocation>
</comment>
<dbReference type="PANTHER" id="PTHR12570">
    <property type="match status" value="1"/>
</dbReference>
<dbReference type="PANTHER" id="PTHR12570:SF9">
    <property type="entry name" value="MAGNESIUM TRANSPORTER NIPA8-RELATED"/>
    <property type="match status" value="1"/>
</dbReference>
<reference evidence="6 8" key="1">
    <citation type="submission" date="2015-02" db="EMBL/GenBank/DDBJ databases">
        <authorList>
            <person name="Chooi Y.-H."/>
        </authorList>
    </citation>
    <scope>NUCLEOTIDE SEQUENCE [LARGE SCALE GENOMIC DNA]</scope>
    <source>
        <strain evidence="6">E3</strain>
    </source>
</reference>
<feature type="transmembrane region" description="Helical" evidence="5">
    <location>
        <begin position="274"/>
        <end position="293"/>
    </location>
</feature>
<evidence type="ECO:0000256" key="3">
    <source>
        <dbReference type="ARBA" id="ARBA00022989"/>
    </source>
</evidence>
<dbReference type="EMBL" id="OVEO01000004">
    <property type="protein sequence ID" value="SPQ95417.1"/>
    <property type="molecule type" value="Genomic_DNA"/>
</dbReference>
<evidence type="ECO:0000313" key="7">
    <source>
        <dbReference type="EMBL" id="SPQ95417.1"/>
    </source>
</evidence>
<evidence type="ECO:0000256" key="5">
    <source>
        <dbReference type="SAM" id="Phobius"/>
    </source>
</evidence>